<dbReference type="PANTHER" id="PTHR35005:SF1">
    <property type="entry name" value="2-AMINO-5-FORMYLAMINO-6-RIBOSYLAMINOPYRIMIDIN-4(3H)-ONE 5'-MONOPHOSPHATE DEFORMYLASE"/>
    <property type="match status" value="1"/>
</dbReference>
<dbReference type="GO" id="GO:0046872">
    <property type="term" value="F:metal ion binding"/>
    <property type="evidence" value="ECO:0007669"/>
    <property type="project" value="UniProtKB-KW"/>
</dbReference>
<dbReference type="Pfam" id="PF02633">
    <property type="entry name" value="Creatininase"/>
    <property type="match status" value="1"/>
</dbReference>
<reference evidence="6 8" key="1">
    <citation type="submission" date="2014-03" db="EMBL/GenBank/DDBJ databases">
        <title>Complete genome sequence of the Radio-Resistant Rubrobacter radiotolerans RSPS-4.</title>
        <authorList>
            <person name="Egas C.C."/>
            <person name="Barroso C.C."/>
            <person name="Froufe H.J.C."/>
            <person name="Pacheco J.J."/>
            <person name="Albuquerque L.L."/>
            <person name="da Costa M.M.S."/>
        </authorList>
    </citation>
    <scope>NUCLEOTIDE SEQUENCE [LARGE SCALE GENOMIC DNA]</scope>
    <source>
        <strain evidence="6 8">RSPS-4</strain>
    </source>
</reference>
<keyword evidence="4" id="KW-0862">Zinc</keyword>
<name>A0A023X6S4_RUBRA</name>
<evidence type="ECO:0000256" key="5">
    <source>
        <dbReference type="ARBA" id="ARBA00024029"/>
    </source>
</evidence>
<dbReference type="GO" id="GO:0009231">
    <property type="term" value="P:riboflavin biosynthetic process"/>
    <property type="evidence" value="ECO:0007669"/>
    <property type="project" value="TreeGrafter"/>
</dbReference>
<dbReference type="Proteomes" id="UP001281130">
    <property type="component" value="Unassembled WGS sequence"/>
</dbReference>
<sequence length="249" mass="26670">MLRNLAEMAWPEVARAVEGGCTTVILPLGATEQHGPHLPLATDTLRAEALAKRLTERLPDALVAPPLPYGCSDEHTGFPGLLGLEKETLARVVLDLARRLRDWGATRLVLLSAHGGNREALALALELLAKELPELDVSMNDNFESIPEALIEIASKDGLSPTELGLHAGESETSEMLHLRPDLVRSGLGEPGFTGDMEAVVDRLRSDGLRAATENGVLGDPRRANAVRGARYLDAAVERFAGELEAGRA</sequence>
<dbReference type="NCBIfam" id="TIGR03964">
    <property type="entry name" value="mycofact_creat"/>
    <property type="match status" value="1"/>
</dbReference>
<dbReference type="RefSeq" id="WP_051589843.1">
    <property type="nucleotide sequence ID" value="NZ_CP007514.1"/>
</dbReference>
<evidence type="ECO:0000256" key="4">
    <source>
        <dbReference type="ARBA" id="ARBA00022833"/>
    </source>
</evidence>
<comment type="cofactor">
    <cofactor evidence="1">
        <name>Zn(2+)</name>
        <dbReference type="ChEBI" id="CHEBI:29105"/>
    </cofactor>
</comment>
<dbReference type="GO" id="GO:0016811">
    <property type="term" value="F:hydrolase activity, acting on carbon-nitrogen (but not peptide) bonds, in linear amides"/>
    <property type="evidence" value="ECO:0007669"/>
    <property type="project" value="TreeGrafter"/>
</dbReference>
<dbReference type="Proteomes" id="UP000025229">
    <property type="component" value="Chromosome"/>
</dbReference>
<dbReference type="SUPFAM" id="SSF102215">
    <property type="entry name" value="Creatininase"/>
    <property type="match status" value="1"/>
</dbReference>
<dbReference type="InterPro" id="IPR024087">
    <property type="entry name" value="Creatininase-like_sf"/>
</dbReference>
<dbReference type="eggNOG" id="COG1402">
    <property type="taxonomic scope" value="Bacteria"/>
</dbReference>
<evidence type="ECO:0000256" key="1">
    <source>
        <dbReference type="ARBA" id="ARBA00001947"/>
    </source>
</evidence>
<keyword evidence="3" id="KW-0378">Hydrolase</keyword>
<dbReference type="AlphaFoldDB" id="A0A023X6S4"/>
<dbReference type="OrthoDB" id="9801445at2"/>
<comment type="similarity">
    <text evidence="5">Belongs to the creatininase superfamily.</text>
</comment>
<reference evidence="7" key="2">
    <citation type="submission" date="2023-11" db="EMBL/GenBank/DDBJ databases">
        <title>MicrobeMod: A computational toolkit for identifying prokaryotic methylation and restriction-modification with nanopore sequencing.</title>
        <authorList>
            <person name="Crits-Christoph A."/>
            <person name="Kang S.C."/>
            <person name="Lee H."/>
            <person name="Ostrov N."/>
        </authorList>
    </citation>
    <scope>NUCLEOTIDE SEQUENCE</scope>
    <source>
        <strain evidence="7">ATCC 51242</strain>
    </source>
</reference>
<dbReference type="Gene3D" id="3.40.50.10310">
    <property type="entry name" value="Creatininase"/>
    <property type="match status" value="1"/>
</dbReference>
<evidence type="ECO:0000313" key="7">
    <source>
        <dbReference type="EMBL" id="MDX5892560.1"/>
    </source>
</evidence>
<dbReference type="STRING" id="42256.RradSPS_2638"/>
<dbReference type="PATRIC" id="fig|42256.3.peg.2689"/>
<dbReference type="PANTHER" id="PTHR35005">
    <property type="entry name" value="3-DEHYDRO-SCYLLO-INOSOSE HYDROLASE"/>
    <property type="match status" value="1"/>
</dbReference>
<keyword evidence="8" id="KW-1185">Reference proteome</keyword>
<dbReference type="InterPro" id="IPR003785">
    <property type="entry name" value="Creatininase/forma_Hydrolase"/>
</dbReference>
<accession>A0A023X6S4</accession>
<protein>
    <submittedName>
        <fullName evidence="7">Mycofactocin biosynthesis peptidyl-dipeptidase MftE</fullName>
    </submittedName>
    <submittedName>
        <fullName evidence="6">Mycofactocin system creatininase family protein</fullName>
    </submittedName>
</protein>
<dbReference type="InterPro" id="IPR023871">
    <property type="entry name" value="MftE"/>
</dbReference>
<gene>
    <name evidence="7" type="primary">mftE</name>
    <name evidence="6" type="ORF">RradSPS_2638</name>
    <name evidence="7" type="ORF">SIL72_00825</name>
</gene>
<dbReference type="EMBL" id="CP007514">
    <property type="protein sequence ID" value="AHY47921.1"/>
    <property type="molecule type" value="Genomic_DNA"/>
</dbReference>
<proteinExistence type="inferred from homology"/>
<evidence type="ECO:0000256" key="2">
    <source>
        <dbReference type="ARBA" id="ARBA00022723"/>
    </source>
</evidence>
<evidence type="ECO:0000313" key="8">
    <source>
        <dbReference type="Proteomes" id="UP000025229"/>
    </source>
</evidence>
<dbReference type="KEGG" id="rrd:RradSPS_2638"/>
<evidence type="ECO:0000313" key="6">
    <source>
        <dbReference type="EMBL" id="AHY47921.1"/>
    </source>
</evidence>
<dbReference type="HOGENOM" id="CLU_055029_0_0_11"/>
<organism evidence="6 8">
    <name type="scientific">Rubrobacter radiotolerans</name>
    <name type="common">Arthrobacter radiotolerans</name>
    <dbReference type="NCBI Taxonomy" id="42256"/>
    <lineage>
        <taxon>Bacteria</taxon>
        <taxon>Bacillati</taxon>
        <taxon>Actinomycetota</taxon>
        <taxon>Rubrobacteria</taxon>
        <taxon>Rubrobacterales</taxon>
        <taxon>Rubrobacteraceae</taxon>
        <taxon>Rubrobacter</taxon>
    </lineage>
</organism>
<dbReference type="EMBL" id="JAWXXX010000001">
    <property type="protein sequence ID" value="MDX5892560.1"/>
    <property type="molecule type" value="Genomic_DNA"/>
</dbReference>
<evidence type="ECO:0000256" key="3">
    <source>
        <dbReference type="ARBA" id="ARBA00022801"/>
    </source>
</evidence>
<keyword evidence="2" id="KW-0479">Metal-binding</keyword>